<name>A0A392V9F9_9FABA</name>
<organism evidence="1 2">
    <name type="scientific">Trifolium medium</name>
    <dbReference type="NCBI Taxonomy" id="97028"/>
    <lineage>
        <taxon>Eukaryota</taxon>
        <taxon>Viridiplantae</taxon>
        <taxon>Streptophyta</taxon>
        <taxon>Embryophyta</taxon>
        <taxon>Tracheophyta</taxon>
        <taxon>Spermatophyta</taxon>
        <taxon>Magnoliopsida</taxon>
        <taxon>eudicotyledons</taxon>
        <taxon>Gunneridae</taxon>
        <taxon>Pentapetalae</taxon>
        <taxon>rosids</taxon>
        <taxon>fabids</taxon>
        <taxon>Fabales</taxon>
        <taxon>Fabaceae</taxon>
        <taxon>Papilionoideae</taxon>
        <taxon>50 kb inversion clade</taxon>
        <taxon>NPAAA clade</taxon>
        <taxon>Hologalegina</taxon>
        <taxon>IRL clade</taxon>
        <taxon>Trifolieae</taxon>
        <taxon>Trifolium</taxon>
    </lineage>
</organism>
<sequence length="65" mass="7501">PGEGQNSSLSLELENTCRMATRVSPGETEISSFARFRQQARNFLEFFRQVSPGDRWRQFLTKTGF</sequence>
<proteinExistence type="predicted"/>
<dbReference type="AlphaFoldDB" id="A0A392V9F9"/>
<dbReference type="EMBL" id="LXQA011102818">
    <property type="protein sequence ID" value="MCI84946.1"/>
    <property type="molecule type" value="Genomic_DNA"/>
</dbReference>
<evidence type="ECO:0000313" key="1">
    <source>
        <dbReference type="EMBL" id="MCI84946.1"/>
    </source>
</evidence>
<accession>A0A392V9F9</accession>
<reference evidence="1 2" key="1">
    <citation type="journal article" date="2018" name="Front. Plant Sci.">
        <title>Red Clover (Trifolium pratense) and Zigzag Clover (T. medium) - A Picture of Genomic Similarities and Differences.</title>
        <authorList>
            <person name="Dluhosova J."/>
            <person name="Istvanek J."/>
            <person name="Nedelnik J."/>
            <person name="Repkova J."/>
        </authorList>
    </citation>
    <scope>NUCLEOTIDE SEQUENCE [LARGE SCALE GENOMIC DNA]</scope>
    <source>
        <strain evidence="2">cv. 10/8</strain>
        <tissue evidence="1">Leaf</tissue>
    </source>
</reference>
<feature type="non-terminal residue" evidence="1">
    <location>
        <position position="1"/>
    </location>
</feature>
<comment type="caution">
    <text evidence="1">The sequence shown here is derived from an EMBL/GenBank/DDBJ whole genome shotgun (WGS) entry which is preliminary data.</text>
</comment>
<dbReference type="Proteomes" id="UP000265520">
    <property type="component" value="Unassembled WGS sequence"/>
</dbReference>
<evidence type="ECO:0000313" key="2">
    <source>
        <dbReference type="Proteomes" id="UP000265520"/>
    </source>
</evidence>
<protein>
    <submittedName>
        <fullName evidence="1">Uncharacterized protein</fullName>
    </submittedName>
</protein>
<keyword evidence="2" id="KW-1185">Reference proteome</keyword>